<proteinExistence type="inferred from homology"/>
<feature type="domain" description="Ketoreductase" evidence="3">
    <location>
        <begin position="6"/>
        <end position="186"/>
    </location>
</feature>
<evidence type="ECO:0000256" key="2">
    <source>
        <dbReference type="ARBA" id="ARBA00023002"/>
    </source>
</evidence>
<dbReference type="GO" id="GO:0016491">
    <property type="term" value="F:oxidoreductase activity"/>
    <property type="evidence" value="ECO:0007669"/>
    <property type="project" value="UniProtKB-KW"/>
</dbReference>
<evidence type="ECO:0000256" key="1">
    <source>
        <dbReference type="ARBA" id="ARBA00006484"/>
    </source>
</evidence>
<dbReference type="FunFam" id="3.40.50.720:FF:000173">
    <property type="entry name" value="3-oxoacyl-[acyl-carrier protein] reductase"/>
    <property type="match status" value="1"/>
</dbReference>
<dbReference type="Gene3D" id="3.40.50.720">
    <property type="entry name" value="NAD(P)-binding Rossmann-like Domain"/>
    <property type="match status" value="1"/>
</dbReference>
<dbReference type="PANTHER" id="PTHR42879:SF2">
    <property type="entry name" value="3-OXOACYL-[ACYL-CARRIER-PROTEIN] REDUCTASE FABG"/>
    <property type="match status" value="1"/>
</dbReference>
<dbReference type="AlphaFoldDB" id="X1STW7"/>
<protein>
    <recommendedName>
        <fullName evidence="3">Ketoreductase domain-containing protein</fullName>
    </recommendedName>
</protein>
<dbReference type="Pfam" id="PF00106">
    <property type="entry name" value="adh_short"/>
    <property type="match status" value="1"/>
</dbReference>
<dbReference type="PRINTS" id="PR00081">
    <property type="entry name" value="GDHRDH"/>
</dbReference>
<gene>
    <name evidence="4" type="ORF">S12H4_40860</name>
</gene>
<sequence>MRLKDRVAVITGGARGIGKKISQAFLEEGASVYIFDVNQEEGVRTVGEFQSTYDNKVNFFKVDITDEKGVEQSIKKIIEAEGRIDILVNNAGITRDNLILRMSLEDWKKVIDINLTGAFICSKHTVKYMVKNRSGKIINISSIVGVHGNAGQSNYSSSKAGIIGLTKTLARELAGRNILVNAIAPGYIET</sequence>
<dbReference type="PRINTS" id="PR00080">
    <property type="entry name" value="SDRFAMILY"/>
</dbReference>
<dbReference type="InterPro" id="IPR050259">
    <property type="entry name" value="SDR"/>
</dbReference>
<reference evidence="4" key="1">
    <citation type="journal article" date="2014" name="Front. Microbiol.">
        <title>High frequency of phylogenetically diverse reductive dehalogenase-homologous genes in deep subseafloor sedimentary metagenomes.</title>
        <authorList>
            <person name="Kawai M."/>
            <person name="Futagami T."/>
            <person name="Toyoda A."/>
            <person name="Takaki Y."/>
            <person name="Nishi S."/>
            <person name="Hori S."/>
            <person name="Arai W."/>
            <person name="Tsubouchi T."/>
            <person name="Morono Y."/>
            <person name="Uchiyama I."/>
            <person name="Ito T."/>
            <person name="Fujiyama A."/>
            <person name="Inagaki F."/>
            <person name="Takami H."/>
        </authorList>
    </citation>
    <scope>NUCLEOTIDE SEQUENCE</scope>
    <source>
        <strain evidence="4">Expedition CK06-06</strain>
    </source>
</reference>
<evidence type="ECO:0000313" key="4">
    <source>
        <dbReference type="EMBL" id="GAI96482.1"/>
    </source>
</evidence>
<dbReference type="InterPro" id="IPR002347">
    <property type="entry name" value="SDR_fam"/>
</dbReference>
<comment type="similarity">
    <text evidence="1">Belongs to the short-chain dehydrogenases/reductases (SDR) family.</text>
</comment>
<dbReference type="PANTHER" id="PTHR42879">
    <property type="entry name" value="3-OXOACYL-(ACYL-CARRIER-PROTEIN) REDUCTASE"/>
    <property type="match status" value="1"/>
</dbReference>
<dbReference type="InterPro" id="IPR020904">
    <property type="entry name" value="Sc_DH/Rdtase_CS"/>
</dbReference>
<dbReference type="SMART" id="SM00822">
    <property type="entry name" value="PKS_KR"/>
    <property type="match status" value="1"/>
</dbReference>
<organism evidence="4">
    <name type="scientific">marine sediment metagenome</name>
    <dbReference type="NCBI Taxonomy" id="412755"/>
    <lineage>
        <taxon>unclassified sequences</taxon>
        <taxon>metagenomes</taxon>
        <taxon>ecological metagenomes</taxon>
    </lineage>
</organism>
<comment type="caution">
    <text evidence="4">The sequence shown here is derived from an EMBL/GenBank/DDBJ whole genome shotgun (WGS) entry which is preliminary data.</text>
</comment>
<dbReference type="EMBL" id="BARW01024838">
    <property type="protein sequence ID" value="GAI96482.1"/>
    <property type="molecule type" value="Genomic_DNA"/>
</dbReference>
<dbReference type="InterPro" id="IPR057326">
    <property type="entry name" value="KR_dom"/>
</dbReference>
<dbReference type="InterPro" id="IPR036291">
    <property type="entry name" value="NAD(P)-bd_dom_sf"/>
</dbReference>
<evidence type="ECO:0000259" key="3">
    <source>
        <dbReference type="SMART" id="SM00822"/>
    </source>
</evidence>
<name>X1STW7_9ZZZZ</name>
<feature type="non-terminal residue" evidence="4">
    <location>
        <position position="190"/>
    </location>
</feature>
<dbReference type="PROSITE" id="PS00061">
    <property type="entry name" value="ADH_SHORT"/>
    <property type="match status" value="1"/>
</dbReference>
<dbReference type="SUPFAM" id="SSF51735">
    <property type="entry name" value="NAD(P)-binding Rossmann-fold domains"/>
    <property type="match status" value="1"/>
</dbReference>
<accession>X1STW7</accession>
<keyword evidence="2" id="KW-0560">Oxidoreductase</keyword>
<dbReference type="GO" id="GO:0032787">
    <property type="term" value="P:monocarboxylic acid metabolic process"/>
    <property type="evidence" value="ECO:0007669"/>
    <property type="project" value="UniProtKB-ARBA"/>
</dbReference>